<comment type="similarity">
    <text evidence="1 4">Belongs to the eukaryotic ribosomal protein eS6 family.</text>
</comment>
<dbReference type="GO" id="GO:0003735">
    <property type="term" value="F:structural constituent of ribosome"/>
    <property type="evidence" value="ECO:0007669"/>
    <property type="project" value="InterPro"/>
</dbReference>
<dbReference type="GO" id="GO:1990904">
    <property type="term" value="C:ribonucleoprotein complex"/>
    <property type="evidence" value="ECO:0007669"/>
    <property type="project" value="UniProtKB-KW"/>
</dbReference>
<evidence type="ECO:0000313" key="6">
    <source>
        <dbReference type="Proteomes" id="UP000807716"/>
    </source>
</evidence>
<dbReference type="InterPro" id="IPR014401">
    <property type="entry name" value="Ribosomal_eS6-like"/>
</dbReference>
<dbReference type="AlphaFoldDB" id="A0A9P6UBG8"/>
<evidence type="ECO:0000313" key="5">
    <source>
        <dbReference type="EMBL" id="KAG0267537.1"/>
    </source>
</evidence>
<protein>
    <recommendedName>
        <fullName evidence="4">40S ribosomal protein S6</fullName>
    </recommendedName>
</protein>
<accession>A0A9P6UBG8</accession>
<dbReference type="SMART" id="SM01405">
    <property type="entry name" value="Ribosomal_S6e"/>
    <property type="match status" value="1"/>
</dbReference>
<name>A0A9P6UBG8_9FUNG</name>
<comment type="caution">
    <text evidence="5">The sequence shown here is derived from an EMBL/GenBank/DDBJ whole genome shotgun (WGS) entry which is preliminary data.</text>
</comment>
<organism evidence="5 6">
    <name type="scientific">Actinomortierella ambigua</name>
    <dbReference type="NCBI Taxonomy" id="1343610"/>
    <lineage>
        <taxon>Eukaryota</taxon>
        <taxon>Fungi</taxon>
        <taxon>Fungi incertae sedis</taxon>
        <taxon>Mucoromycota</taxon>
        <taxon>Mortierellomycotina</taxon>
        <taxon>Mortierellomycetes</taxon>
        <taxon>Mortierellales</taxon>
        <taxon>Mortierellaceae</taxon>
        <taxon>Actinomortierella</taxon>
    </lineage>
</organism>
<evidence type="ECO:0000256" key="2">
    <source>
        <dbReference type="ARBA" id="ARBA00022980"/>
    </source>
</evidence>
<dbReference type="EMBL" id="JAAAJB010000074">
    <property type="protein sequence ID" value="KAG0267537.1"/>
    <property type="molecule type" value="Genomic_DNA"/>
</dbReference>
<evidence type="ECO:0000256" key="1">
    <source>
        <dbReference type="ARBA" id="ARBA00009312"/>
    </source>
</evidence>
<gene>
    <name evidence="5" type="primary">RPS6</name>
    <name evidence="5" type="ORF">DFQ27_008678</name>
</gene>
<reference evidence="5" key="1">
    <citation type="journal article" date="2020" name="Fungal Divers.">
        <title>Resolving the Mortierellaceae phylogeny through synthesis of multi-gene phylogenetics and phylogenomics.</title>
        <authorList>
            <person name="Vandepol N."/>
            <person name="Liber J."/>
            <person name="Desiro A."/>
            <person name="Na H."/>
            <person name="Kennedy M."/>
            <person name="Barry K."/>
            <person name="Grigoriev I.V."/>
            <person name="Miller A.N."/>
            <person name="O'Donnell K."/>
            <person name="Stajich J.E."/>
            <person name="Bonito G."/>
        </authorList>
    </citation>
    <scope>NUCLEOTIDE SEQUENCE</scope>
    <source>
        <strain evidence="5">BC1065</strain>
    </source>
</reference>
<dbReference type="Pfam" id="PF01092">
    <property type="entry name" value="Ribosomal_S6e"/>
    <property type="match status" value="1"/>
</dbReference>
<keyword evidence="6" id="KW-1185">Reference proteome</keyword>
<evidence type="ECO:0000256" key="3">
    <source>
        <dbReference type="ARBA" id="ARBA00023274"/>
    </source>
</evidence>
<dbReference type="GO" id="GO:0006412">
    <property type="term" value="P:translation"/>
    <property type="evidence" value="ECO:0007669"/>
    <property type="project" value="InterPro"/>
</dbReference>
<evidence type="ECO:0000256" key="4">
    <source>
        <dbReference type="PIRNR" id="PIRNR002129"/>
    </source>
</evidence>
<dbReference type="PANTHER" id="PTHR11502">
    <property type="entry name" value="40S RIBOSOMAL PROTEIN S6"/>
    <property type="match status" value="1"/>
</dbReference>
<dbReference type="PROSITE" id="PS00578">
    <property type="entry name" value="RIBOSOMAL_S6E"/>
    <property type="match status" value="1"/>
</dbReference>
<dbReference type="GO" id="GO:0005840">
    <property type="term" value="C:ribosome"/>
    <property type="evidence" value="ECO:0007669"/>
    <property type="project" value="UniProtKB-KW"/>
</dbReference>
<sequence>MKVRPWISIERNPSITTGVYHPSGRPHHPGPTIVTLAGYAVANHHISTRTTLSLNIANPATGCQKTIEFDDERKVRIFYDKRISTEVAADSLGDEFKGYVFKITGGNDKQGFPMKQGVLLPNRVRLLLSKGHSCYRPRRTGERKRKSVRGCIVGSDLSVLAVTIVKQGEQDLPGLTDTIVPKRLGPKRASKIRKFFNLTKDDDVRKYVIRREVQPKNAEKKPYTKAPKIQRLVTPVVLQRKRHRLALKKQRAEKAKESEAEYKAIIAKRVKEAAEKRQEIRKRRASSVHKSA</sequence>
<dbReference type="PIRSF" id="PIRSF002129">
    <property type="entry name" value="Ribosom_S6_euk"/>
    <property type="match status" value="1"/>
</dbReference>
<proteinExistence type="inferred from homology"/>
<keyword evidence="3 4" id="KW-0687">Ribonucleoprotein</keyword>
<dbReference type="Gene3D" id="1.20.5.2650">
    <property type="match status" value="1"/>
</dbReference>
<dbReference type="Proteomes" id="UP000807716">
    <property type="component" value="Unassembled WGS sequence"/>
</dbReference>
<dbReference type="InterPro" id="IPR018282">
    <property type="entry name" value="Ribosomal_eS6_CS"/>
</dbReference>
<dbReference type="OrthoDB" id="10260596at2759"/>
<keyword evidence="2 4" id="KW-0689">Ribosomal protein</keyword>
<dbReference type="InterPro" id="IPR001377">
    <property type="entry name" value="Ribosomal_eS6"/>
</dbReference>